<dbReference type="Proteomes" id="UP000055590">
    <property type="component" value="Chromosome"/>
</dbReference>
<reference evidence="2 3" key="1">
    <citation type="submission" date="2015-08" db="EMBL/GenBank/DDBJ databases">
        <authorList>
            <person name="Babu N.S."/>
            <person name="Beckwith C.J."/>
            <person name="Beseler K.G."/>
            <person name="Brison A."/>
            <person name="Carone J.V."/>
            <person name="Caskin T.P."/>
            <person name="Diamond M."/>
            <person name="Durham M.E."/>
            <person name="Foxe J.M."/>
            <person name="Go M."/>
            <person name="Henderson B.A."/>
            <person name="Jones I.B."/>
            <person name="McGettigan J.A."/>
            <person name="Micheletti S.J."/>
            <person name="Nasrallah M.E."/>
            <person name="Ortiz D."/>
            <person name="Piller C.R."/>
            <person name="Privatt S.R."/>
            <person name="Schneider S.L."/>
            <person name="Sharp S."/>
            <person name="Smith T.C."/>
            <person name="Stanton J.D."/>
            <person name="Ullery H.E."/>
            <person name="Wilson R.J."/>
            <person name="Serrano M.G."/>
            <person name="Buck G."/>
            <person name="Lee V."/>
            <person name="Wang Y."/>
            <person name="Carvalho R."/>
            <person name="Voegtly L."/>
            <person name="Shi R."/>
            <person name="Duckworth R."/>
            <person name="Johnson A."/>
            <person name="Loviza R."/>
            <person name="Walstead R."/>
            <person name="Shah Z."/>
            <person name="Kiflezghi M."/>
            <person name="Wade K."/>
            <person name="Ball S.L."/>
            <person name="Bradley K.W."/>
            <person name="Asai D.J."/>
            <person name="Bowman C.A."/>
            <person name="Russell D.A."/>
            <person name="Pope W.H."/>
            <person name="Jacobs-Sera D."/>
            <person name="Hendrix R.W."/>
            <person name="Hatfull G.F."/>
        </authorList>
    </citation>
    <scope>NUCLEOTIDE SEQUENCE [LARGE SCALE GENOMIC DNA]</scope>
    <source>
        <strain evidence="2 3">DSM 27710</strain>
    </source>
</reference>
<evidence type="ECO:0000313" key="2">
    <source>
        <dbReference type="EMBL" id="AKU89772.1"/>
    </source>
</evidence>
<dbReference type="GO" id="GO:0016020">
    <property type="term" value="C:membrane"/>
    <property type="evidence" value="ECO:0007669"/>
    <property type="project" value="InterPro"/>
</dbReference>
<dbReference type="OrthoDB" id="9815657at2"/>
<dbReference type="SUPFAM" id="SSF49313">
    <property type="entry name" value="Cadherin-like"/>
    <property type="match status" value="1"/>
</dbReference>
<dbReference type="InterPro" id="IPR015919">
    <property type="entry name" value="Cadherin-like_sf"/>
</dbReference>
<dbReference type="EMBL" id="CP012332">
    <property type="protein sequence ID" value="AKU89772.1"/>
    <property type="molecule type" value="Genomic_DNA"/>
</dbReference>
<gene>
    <name evidence="2" type="ORF">AKJ08_0159</name>
</gene>
<dbReference type="KEGG" id="vin:AKJ08_0159"/>
<dbReference type="Pfam" id="PF05345">
    <property type="entry name" value="He_PIG"/>
    <property type="match status" value="1"/>
</dbReference>
<evidence type="ECO:0000256" key="1">
    <source>
        <dbReference type="SAM" id="SignalP"/>
    </source>
</evidence>
<sequence length="1304" mass="138612">MKRNLLPMLLGAVAFAVPMAAAGQVPPPTFTWSSPFQPLPIEGGGPKTFANVTGTAPLGYNGQELGKDLPFDVTFFDNTYNKINVGAKGYITFGPNRADGTPTPAVSGNLDAIKVSPTTTSPANLKNTSNPFNVVAAWWGDHYCEPSAEISYQVLDTGEHAAPNRVFIVQWFCTKAVNSTSPVGTLTRFQAQIWLYERSVPGRNNVIRARYGTLTLDTQSVWANVSWGLKKNNAAGTLGPAADGSVDICNPLNAANGLPKCGPEHFPAQTTIQYGLMEGVDFTAAVKPGRIKATGNTIDFSIDTTLRNVGDQTGDAIYDLWLVKAAVGPAGFVPDGPGATKIGSVTRPTTVPGGGSVVLTENLVGVSRTNIANGLYYICADIHPASGTAEVYESNNRVCSTSKVAIGPDLTGKITGFTPTTAGPGQDITVQFELSNIGSADSGPFNYWIVMDTVQGTGIGVARSQSIVHNRIDNGLQAGQTIPMVTLDAKTPWKLLGDKYTFSLHVDSSDPTTLPIVREVEDDADFTNNVVRTTATLTSKRHTGVKVTQTRVTINLPNGCFYGEPIEGSLEVCNTLTGSADAWNFHPALMMGPTDRVAWENDAVAASYPPACNDDDANVEWNHATCADPAAQCIAGRCRVECETNADCGTNLFCGHDWTAEPQLGPKAKTCMNYLPAPPPASQCKVYPVKGRIPLADADNQRYQNGSQLFHWVADSLRTLSQDTPDEFASSRYNCRRPLPDFTVGYMNPPSRVVAGEAAVISRSIKNVGLIEQPALAGVAPPTTVQAKYAYYLGSTKYVSIHDIRLDVQSTGGAGVVSLGRFDENRLTDQVIIPSDTKAGEYFIALIVDPDNEFAELDKSNNVFVHPTQKVVVVESSLKILNGTIPPVTLGESPVYQFDAAGGVVRPLQWSADGTPPGMTLDSNGLLTGTPIDDGDNYFIVSVRSGDLVAKKAVKLTVLKPMGSLQITTRTLPTGIRGKAYGGWIDAAGKSHKGVPLTASGGLPPYTWALASPKDTIPNGMDTSLGLLNCGDECEAKVTGTLQTTGSKTFTVKVTDARGNWVTQELTLMVVEESSLMITVDRFQQGWTARYYEFCLVASGGVGPEYSWRFDPRTYPAGLTVETRGSVRGCLVGTPKECGNFMVDSTVTDDARGQSFNARVPFPVECSGVDLTMPRIPDIKRGQVVEISLYSTNAVDPTFRLVQGTLPPGLSLSDGVISGTVSSDAPFGAYTVMIEIKDVEGRLGLDSLTLTVQIEPKEAHTETKKKSGCSAAGSPANGVAFGLALVGAALLRRRGNGTLGGSDS</sequence>
<dbReference type="Gene3D" id="2.60.40.10">
    <property type="entry name" value="Immunoglobulins"/>
    <property type="match status" value="5"/>
</dbReference>
<feature type="chain" id="PRO_5005465308" evidence="1">
    <location>
        <begin position="23"/>
        <end position="1304"/>
    </location>
</feature>
<keyword evidence="1" id="KW-0732">Signal</keyword>
<proteinExistence type="predicted"/>
<evidence type="ECO:0000313" key="3">
    <source>
        <dbReference type="Proteomes" id="UP000055590"/>
    </source>
</evidence>
<keyword evidence="3" id="KW-1185">Reference proteome</keyword>
<name>A0A0K1P8E9_9BACT</name>
<dbReference type="InterPro" id="IPR013783">
    <property type="entry name" value="Ig-like_fold"/>
</dbReference>
<accession>A0A0K1P8E9</accession>
<dbReference type="RefSeq" id="WP_050724317.1">
    <property type="nucleotide sequence ID" value="NZ_CP012332.1"/>
</dbReference>
<protein>
    <submittedName>
        <fullName evidence="2">EF hand domain/PKD domain protein</fullName>
    </submittedName>
</protein>
<organism evidence="2 3">
    <name type="scientific">Vulgatibacter incomptus</name>
    <dbReference type="NCBI Taxonomy" id="1391653"/>
    <lineage>
        <taxon>Bacteria</taxon>
        <taxon>Pseudomonadati</taxon>
        <taxon>Myxococcota</taxon>
        <taxon>Myxococcia</taxon>
        <taxon>Myxococcales</taxon>
        <taxon>Cystobacterineae</taxon>
        <taxon>Vulgatibacteraceae</taxon>
        <taxon>Vulgatibacter</taxon>
    </lineage>
</organism>
<dbReference type="STRING" id="1391653.AKJ08_0159"/>
<feature type="signal peptide" evidence="1">
    <location>
        <begin position="1"/>
        <end position="22"/>
    </location>
</feature>
<dbReference type="GO" id="GO:0005509">
    <property type="term" value="F:calcium ion binding"/>
    <property type="evidence" value="ECO:0007669"/>
    <property type="project" value="InterPro"/>
</dbReference>